<sequence length="397" mass="44035">MAPAAALADDLIEEILLRVPPSDPARLFRAALVSTGWHRVVSSAGFRRRFREFHRTLPMLGILCNLTHRSARTFEELFSAHFVPTSSCCGRRFRPRQPLADPSGWAVLDARHGRVLLHAIPNEHHTMILWDPITDEQVELPDVSQLGGCGWNAAVVCAAGGGGCDRRDCHHGPFNVVLLSATWSMEHGAKSRVFVRVYSSESGTWSETATATTTRVRLRSKETSALVGNALYFKPFQHTLILEYGLTEKKISEIHLPKRVLSAQKIVLTANEHGELGFVEVVNSRLRLWSREVVLDEDDSWTLSRVIELVTLLPVKALSASPHVVGFAAYGGGVIFVSMTDGVFSIDPKSCQAVKLEEFGTDKSNSINISAIVPYVSFYTPVSRYIFLYCLDTVYNI</sequence>
<dbReference type="PANTHER" id="PTHR32133">
    <property type="entry name" value="OS07G0120400 PROTEIN"/>
    <property type="match status" value="1"/>
</dbReference>
<feature type="domain" description="F-box protein AT5G49610-like beta-propeller" evidence="2">
    <location>
        <begin position="176"/>
        <end position="381"/>
    </location>
</feature>
<keyword evidence="4" id="KW-1185">Reference proteome</keyword>
<organism evidence="3 4">
    <name type="scientific">Urochloa decumbens</name>
    <dbReference type="NCBI Taxonomy" id="240449"/>
    <lineage>
        <taxon>Eukaryota</taxon>
        <taxon>Viridiplantae</taxon>
        <taxon>Streptophyta</taxon>
        <taxon>Embryophyta</taxon>
        <taxon>Tracheophyta</taxon>
        <taxon>Spermatophyta</taxon>
        <taxon>Magnoliopsida</taxon>
        <taxon>Liliopsida</taxon>
        <taxon>Poales</taxon>
        <taxon>Poaceae</taxon>
        <taxon>PACMAD clade</taxon>
        <taxon>Panicoideae</taxon>
        <taxon>Panicodae</taxon>
        <taxon>Paniceae</taxon>
        <taxon>Melinidinae</taxon>
        <taxon>Urochloa</taxon>
    </lineage>
</organism>
<evidence type="ECO:0008006" key="5">
    <source>
        <dbReference type="Google" id="ProtNLM"/>
    </source>
</evidence>
<feature type="domain" description="F-box" evidence="1">
    <location>
        <begin position="8"/>
        <end position="48"/>
    </location>
</feature>
<accession>A0ABC9FLP7</accession>
<dbReference type="Proteomes" id="UP001497457">
    <property type="component" value="Chromosome 7b"/>
</dbReference>
<dbReference type="Pfam" id="PF23635">
    <property type="entry name" value="Beta-prop_AT5G49610-like"/>
    <property type="match status" value="1"/>
</dbReference>
<dbReference type="Pfam" id="PF00646">
    <property type="entry name" value="F-box"/>
    <property type="match status" value="1"/>
</dbReference>
<evidence type="ECO:0000313" key="4">
    <source>
        <dbReference type="Proteomes" id="UP001497457"/>
    </source>
</evidence>
<protein>
    <recommendedName>
        <fullName evidence="5">F-box domain-containing protein</fullName>
    </recommendedName>
</protein>
<proteinExistence type="predicted"/>
<dbReference type="SUPFAM" id="SSF81383">
    <property type="entry name" value="F-box domain"/>
    <property type="match status" value="1"/>
</dbReference>
<dbReference type="InterPro" id="IPR036047">
    <property type="entry name" value="F-box-like_dom_sf"/>
</dbReference>
<dbReference type="PANTHER" id="PTHR32133:SF386">
    <property type="entry name" value="F-BOX DOMAIN-CONTAINING PROTEIN"/>
    <property type="match status" value="1"/>
</dbReference>
<reference evidence="3" key="1">
    <citation type="submission" date="2024-10" db="EMBL/GenBank/DDBJ databases">
        <authorList>
            <person name="Ryan C."/>
        </authorList>
    </citation>
    <scope>NUCLEOTIDE SEQUENCE [LARGE SCALE GENOMIC DNA]</scope>
</reference>
<evidence type="ECO:0000259" key="1">
    <source>
        <dbReference type="Pfam" id="PF00646"/>
    </source>
</evidence>
<gene>
    <name evidence="3" type="ORF">URODEC1_LOCUS106859</name>
</gene>
<evidence type="ECO:0000259" key="2">
    <source>
        <dbReference type="Pfam" id="PF23635"/>
    </source>
</evidence>
<dbReference type="InterPro" id="IPR056594">
    <property type="entry name" value="AT5G49610-like_b-prop"/>
</dbReference>
<evidence type="ECO:0000313" key="3">
    <source>
        <dbReference type="EMBL" id="CAL5077880.1"/>
    </source>
</evidence>
<dbReference type="AlphaFoldDB" id="A0ABC9FLP7"/>
<name>A0ABC9FLP7_9POAL</name>
<dbReference type="InterPro" id="IPR001810">
    <property type="entry name" value="F-box_dom"/>
</dbReference>
<dbReference type="EMBL" id="OZ075117">
    <property type="protein sequence ID" value="CAL5077880.1"/>
    <property type="molecule type" value="Genomic_DNA"/>
</dbReference>